<dbReference type="GO" id="GO:0000428">
    <property type="term" value="C:DNA-directed RNA polymerase complex"/>
    <property type="evidence" value="ECO:0007669"/>
    <property type="project" value="UniProtKB-KW"/>
</dbReference>
<feature type="domain" description="RNA polymerase sigma-70 region 2" evidence="5">
    <location>
        <begin position="22"/>
        <end position="87"/>
    </location>
</feature>
<dbReference type="SUPFAM" id="SSF88946">
    <property type="entry name" value="Sigma2 domain of RNA polymerase sigma factors"/>
    <property type="match status" value="1"/>
</dbReference>
<dbReference type="InterPro" id="IPR039425">
    <property type="entry name" value="RNA_pol_sigma-70-like"/>
</dbReference>
<dbReference type="PANTHER" id="PTHR43133">
    <property type="entry name" value="RNA POLYMERASE ECF-TYPE SIGMA FACTO"/>
    <property type="match status" value="1"/>
</dbReference>
<organism evidence="11 13">
    <name type="scientific">Phocaeicola dorei</name>
    <dbReference type="NCBI Taxonomy" id="357276"/>
    <lineage>
        <taxon>Bacteria</taxon>
        <taxon>Pseudomonadati</taxon>
        <taxon>Bacteroidota</taxon>
        <taxon>Bacteroidia</taxon>
        <taxon>Bacteroidales</taxon>
        <taxon>Bacteroidaceae</taxon>
        <taxon>Phocaeicola</taxon>
    </lineage>
</organism>
<dbReference type="KEGG" id="bdo:EL88_16760"/>
<dbReference type="eggNOG" id="COG1595">
    <property type="taxonomic scope" value="Bacteria"/>
</dbReference>
<dbReference type="GO" id="GO:0003677">
    <property type="term" value="F:DNA binding"/>
    <property type="evidence" value="ECO:0007669"/>
    <property type="project" value="InterPro"/>
</dbReference>
<dbReference type="EMBL" id="BQOB01000001">
    <property type="protein sequence ID" value="GKH79298.1"/>
    <property type="molecule type" value="Genomic_DNA"/>
</dbReference>
<dbReference type="NCBIfam" id="TIGR02937">
    <property type="entry name" value="sigma70-ECF"/>
    <property type="match status" value="1"/>
</dbReference>
<keyword evidence="3" id="KW-0731">Sigma factor</keyword>
<dbReference type="Proteomes" id="UP001055104">
    <property type="component" value="Unassembled WGS sequence"/>
</dbReference>
<evidence type="ECO:0000313" key="14">
    <source>
        <dbReference type="Proteomes" id="UP000294527"/>
    </source>
</evidence>
<dbReference type="Proteomes" id="UP000347681">
    <property type="component" value="Unassembled WGS sequence"/>
</dbReference>
<dbReference type="EMBL" id="VVYY01000015">
    <property type="protein sequence ID" value="KAA5395746.1"/>
    <property type="molecule type" value="Genomic_DNA"/>
</dbReference>
<evidence type="ECO:0000259" key="5">
    <source>
        <dbReference type="Pfam" id="PF04542"/>
    </source>
</evidence>
<evidence type="ECO:0000313" key="10">
    <source>
        <dbReference type="EMBL" id="KAA5403508.1"/>
    </source>
</evidence>
<evidence type="ECO:0000313" key="12">
    <source>
        <dbReference type="EMBL" id="TDA73527.1"/>
    </source>
</evidence>
<dbReference type="PANTHER" id="PTHR43133:SF46">
    <property type="entry name" value="RNA POLYMERASE SIGMA-70 FACTOR ECF SUBFAMILY"/>
    <property type="match status" value="1"/>
</dbReference>
<proteinExistence type="inferred from homology"/>
<dbReference type="AlphaFoldDB" id="A0A076IX38"/>
<name>A0A076IX38_9BACT</name>
<dbReference type="Gene3D" id="1.10.10.10">
    <property type="entry name" value="Winged helix-like DNA-binding domain superfamily/Winged helix DNA-binding domain"/>
    <property type="match status" value="1"/>
</dbReference>
<dbReference type="InterPro" id="IPR014284">
    <property type="entry name" value="RNA_pol_sigma-70_dom"/>
</dbReference>
<keyword evidence="4" id="KW-0804">Transcription</keyword>
<dbReference type="SUPFAM" id="SSF88659">
    <property type="entry name" value="Sigma3 and sigma4 domains of RNA polymerase sigma factors"/>
    <property type="match status" value="1"/>
</dbReference>
<keyword evidence="2" id="KW-0805">Transcription regulation</keyword>
<reference evidence="15 16" key="2">
    <citation type="journal article" date="2019" name="Nat. Med.">
        <title>A library of human gut bacterial isolates paired with longitudinal multiomics data enables mechanistic microbiome research.</title>
        <authorList>
            <person name="Poyet M."/>
            <person name="Groussin M."/>
            <person name="Gibbons S.M."/>
            <person name="Avila-Pacheco J."/>
            <person name="Jiang X."/>
            <person name="Kearney S.M."/>
            <person name="Perrotta A.R."/>
            <person name="Berdy B."/>
            <person name="Zhao S."/>
            <person name="Lieberman T.D."/>
            <person name="Swanson P.K."/>
            <person name="Smith M."/>
            <person name="Roesemann S."/>
            <person name="Alexander J.E."/>
            <person name="Rich S.A."/>
            <person name="Livny J."/>
            <person name="Vlamakis H."/>
            <person name="Clish C."/>
            <person name="Bullock K."/>
            <person name="Deik A."/>
            <person name="Scott J."/>
            <person name="Pierce K.A."/>
            <person name="Xavier R.J."/>
            <person name="Alm E.J."/>
        </authorList>
    </citation>
    <scope>NUCLEOTIDE SEQUENCE [LARGE SCALE GENOMIC DNA]</scope>
    <source>
        <strain evidence="9 17">BIOML-A1</strain>
        <strain evidence="10 16">BIOML-A4</strain>
        <strain evidence="8 15">BIOML-A5</strain>
    </source>
</reference>
<dbReference type="Pfam" id="PF08281">
    <property type="entry name" value="Sigma70_r4_2"/>
    <property type="match status" value="1"/>
</dbReference>
<dbReference type="InterPro" id="IPR007627">
    <property type="entry name" value="RNA_pol_sigma70_r2"/>
</dbReference>
<dbReference type="GO" id="GO:0016987">
    <property type="term" value="F:sigma factor activity"/>
    <property type="evidence" value="ECO:0007669"/>
    <property type="project" value="UniProtKB-KW"/>
</dbReference>
<dbReference type="RefSeq" id="WP_038610846.1">
    <property type="nucleotide sequence ID" value="NZ_BAABYF010000001.1"/>
</dbReference>
<dbReference type="EMBL" id="VVZB01000001">
    <property type="protein sequence ID" value="KAA5386331.1"/>
    <property type="molecule type" value="Genomic_DNA"/>
</dbReference>
<dbReference type="Gene3D" id="1.10.1740.10">
    <property type="match status" value="1"/>
</dbReference>
<dbReference type="InterPro" id="IPR013325">
    <property type="entry name" value="RNA_pol_sigma_r2"/>
</dbReference>
<sequence>MNTQSVNTSLYQKGDISLERIYGKYRNSFIRYAGKVLSDEFYAEDVVQDVFTGLFQQTNYFVSEMAALKCIYIAIYNRSIDMLRHKQIVQHYETAHSDKKREEVSIGEYNELLTKEFFIIVENGIDTLPPKCKQIFVMKSRKSLSNSEISNLLGLSLRTVENQVYIARNVLRKYIDSYLCS</sequence>
<evidence type="ECO:0000313" key="17">
    <source>
        <dbReference type="Proteomes" id="UP000481616"/>
    </source>
</evidence>
<evidence type="ECO:0000313" key="15">
    <source>
        <dbReference type="Proteomes" id="UP000347681"/>
    </source>
</evidence>
<evidence type="ECO:0000259" key="6">
    <source>
        <dbReference type="Pfam" id="PF08281"/>
    </source>
</evidence>
<feature type="domain" description="RNA polymerase sigma factor 70 region 4 type 2" evidence="6">
    <location>
        <begin position="124"/>
        <end position="168"/>
    </location>
</feature>
<dbReference type="EMBL" id="QRZL01000013">
    <property type="protein sequence ID" value="RGV75013.1"/>
    <property type="molecule type" value="Genomic_DNA"/>
</dbReference>
<evidence type="ECO:0000313" key="9">
    <source>
        <dbReference type="EMBL" id="KAA5395746.1"/>
    </source>
</evidence>
<evidence type="ECO:0000256" key="4">
    <source>
        <dbReference type="ARBA" id="ARBA00023163"/>
    </source>
</evidence>
<evidence type="ECO:0000313" key="13">
    <source>
        <dbReference type="Proteomes" id="UP000283678"/>
    </source>
</evidence>
<evidence type="ECO:0000256" key="3">
    <source>
        <dbReference type="ARBA" id="ARBA00023082"/>
    </source>
</evidence>
<evidence type="ECO:0000313" key="7">
    <source>
        <dbReference type="EMBL" id="GKH79298.1"/>
    </source>
</evidence>
<dbReference type="InterPro" id="IPR036388">
    <property type="entry name" value="WH-like_DNA-bd_sf"/>
</dbReference>
<comment type="similarity">
    <text evidence="1">Belongs to the sigma-70 factor family. ECF subfamily.</text>
</comment>
<protein>
    <submittedName>
        <fullName evidence="7">DNA-directed RNA polymerase sigma-70 factor</fullName>
    </submittedName>
    <submittedName>
        <fullName evidence="11">Sigma-70 family RNA polymerase sigma factor</fullName>
    </submittedName>
</protein>
<dbReference type="Proteomes" id="UP000294527">
    <property type="component" value="Unassembled WGS sequence"/>
</dbReference>
<evidence type="ECO:0000256" key="2">
    <source>
        <dbReference type="ARBA" id="ARBA00023015"/>
    </source>
</evidence>
<reference evidence="7" key="4">
    <citation type="submission" date="2022-01" db="EMBL/GenBank/DDBJ databases">
        <title>Novel bile acid biosynthetic pathways are enriched in the microbiome of centenarians.</title>
        <authorList>
            <person name="Sato Y."/>
            <person name="Atarashi K."/>
            <person name="Plichta R.D."/>
            <person name="Arai Y."/>
            <person name="Sasajima S."/>
            <person name="Kearney M.S."/>
            <person name="Suda W."/>
            <person name="Takeshita K."/>
            <person name="Sasaki T."/>
            <person name="Okamoto S."/>
            <person name="Skelly N.A."/>
            <person name="Okamura Y."/>
            <person name="Vlamakis H."/>
            <person name="Li Y."/>
            <person name="Tanoue T."/>
            <person name="Takei H."/>
            <person name="Nittono H."/>
            <person name="Narushima S."/>
            <person name="Irie J."/>
            <person name="Itoh H."/>
            <person name="Moriya K."/>
            <person name="Sugiura Y."/>
            <person name="Suematsu M."/>
            <person name="Moritoki N."/>
            <person name="Shibata S."/>
            <person name="Littman R.D."/>
            <person name="Fischbach A.M."/>
            <person name="Uwamino Y."/>
            <person name="Inoue T."/>
            <person name="Honda A."/>
            <person name="Hattori M."/>
            <person name="Murai T."/>
            <person name="Xavier J.R."/>
            <person name="Hirose N."/>
            <person name="Honda K."/>
        </authorList>
    </citation>
    <scope>NUCLEOTIDE SEQUENCE</scope>
    <source>
        <strain evidence="7">CE91-St7</strain>
    </source>
</reference>
<evidence type="ECO:0000256" key="1">
    <source>
        <dbReference type="ARBA" id="ARBA00010641"/>
    </source>
</evidence>
<evidence type="ECO:0000313" key="11">
    <source>
        <dbReference type="EMBL" id="RGV75013.1"/>
    </source>
</evidence>
<dbReference type="EMBL" id="SLTU01000002">
    <property type="protein sequence ID" value="TDA73527.1"/>
    <property type="molecule type" value="Genomic_DNA"/>
</dbReference>
<dbReference type="EMBL" id="VVZA01000014">
    <property type="protein sequence ID" value="KAA5403508.1"/>
    <property type="molecule type" value="Genomic_DNA"/>
</dbReference>
<reference evidence="11 13" key="1">
    <citation type="submission" date="2018-08" db="EMBL/GenBank/DDBJ databases">
        <title>A genome reference for cultivated species of the human gut microbiota.</title>
        <authorList>
            <person name="Zou Y."/>
            <person name="Xue W."/>
            <person name="Luo G."/>
        </authorList>
    </citation>
    <scope>NUCLEOTIDE SEQUENCE [LARGE SCALE GENOMIC DNA]</scope>
    <source>
        <strain evidence="11 13">AF14-1AC</strain>
    </source>
</reference>
<dbReference type="Proteomes" id="UP000441162">
    <property type="component" value="Unassembled WGS sequence"/>
</dbReference>
<dbReference type="Proteomes" id="UP000283678">
    <property type="component" value="Unassembled WGS sequence"/>
</dbReference>
<evidence type="ECO:0000313" key="16">
    <source>
        <dbReference type="Proteomes" id="UP000441162"/>
    </source>
</evidence>
<dbReference type="InterPro" id="IPR013249">
    <property type="entry name" value="RNA_pol_sigma70_r4_t2"/>
</dbReference>
<gene>
    <name evidence="7" type="ORF">CE91St7_01820</name>
    <name evidence="11" type="ORF">DWW04_13495</name>
    <name evidence="12" type="ORF">E1I98_19505</name>
    <name evidence="10" type="ORF">F2Y51_15455</name>
    <name evidence="9" type="ORF">F2Y58_16485</name>
    <name evidence="8" type="ORF">F2Y61_00450</name>
</gene>
<comment type="caution">
    <text evidence="11">The sequence shown here is derived from an EMBL/GenBank/DDBJ whole genome shotgun (WGS) entry which is preliminary data.</text>
</comment>
<dbReference type="GO" id="GO:0006352">
    <property type="term" value="P:DNA-templated transcription initiation"/>
    <property type="evidence" value="ECO:0007669"/>
    <property type="project" value="InterPro"/>
</dbReference>
<accession>A0A076IX38</accession>
<dbReference type="Pfam" id="PF04542">
    <property type="entry name" value="Sigma70_r2"/>
    <property type="match status" value="1"/>
</dbReference>
<evidence type="ECO:0000313" key="8">
    <source>
        <dbReference type="EMBL" id="KAA5386331.1"/>
    </source>
</evidence>
<reference evidence="12 14" key="3">
    <citation type="journal article" date="2019" name="Nat. Microbiol.">
        <title>Genomic variation and strain-specific functional adaptation in the human gut microbiome during early life.</title>
        <authorList>
            <person name="Vatanen T."/>
            <person name="Plichta D.R."/>
            <person name="Somani J."/>
            <person name="Munch P.C."/>
            <person name="Arthur T.D."/>
            <person name="Hall A.B."/>
            <person name="Rudolf S."/>
            <person name="Oakeley E.J."/>
            <person name="Ke X."/>
            <person name="Young R.A."/>
            <person name="Haiser H.J."/>
            <person name="Kolde R."/>
            <person name="Yassour M."/>
            <person name="Luopajarvi K."/>
            <person name="Siljander H."/>
            <person name="Virtanen S.M."/>
            <person name="Ilonen J."/>
            <person name="Uibo R."/>
            <person name="Tillmann V."/>
            <person name="Mokurov S."/>
            <person name="Dorshakova N."/>
            <person name="Porter J.A."/>
            <person name="McHardy A.C."/>
            <person name="Lahdesmaki H."/>
            <person name="Vlamakis H."/>
            <person name="Huttenhower C."/>
            <person name="Knip M."/>
            <person name="Xavier R.J."/>
        </authorList>
    </citation>
    <scope>NUCLEOTIDE SEQUENCE [LARGE SCALE GENOMIC DNA]</scope>
    <source>
        <strain evidence="12 14">RJX1047</strain>
    </source>
</reference>
<dbReference type="Proteomes" id="UP000481616">
    <property type="component" value="Unassembled WGS sequence"/>
</dbReference>
<keyword evidence="7" id="KW-0240">DNA-directed RNA polymerase</keyword>
<dbReference type="InterPro" id="IPR013324">
    <property type="entry name" value="RNA_pol_sigma_r3/r4-like"/>
</dbReference>